<evidence type="ECO:0000256" key="2">
    <source>
        <dbReference type="ARBA" id="ARBA00022525"/>
    </source>
</evidence>
<dbReference type="InterPro" id="IPR036056">
    <property type="entry name" value="Fibrinogen-like_C"/>
</dbReference>
<keyword evidence="5" id="KW-0732">Signal</keyword>
<evidence type="ECO:0000313" key="7">
    <source>
        <dbReference type="Proteomes" id="UP000515156"/>
    </source>
</evidence>
<dbReference type="InterPro" id="IPR037579">
    <property type="entry name" value="FIB_ANG-like"/>
</dbReference>
<dbReference type="InParanoid" id="A0A6P7YU12"/>
<evidence type="ECO:0000256" key="1">
    <source>
        <dbReference type="ARBA" id="ARBA00004613"/>
    </source>
</evidence>
<keyword evidence="2" id="KW-0964">Secreted</keyword>
<dbReference type="OrthoDB" id="7735550at2759"/>
<dbReference type="Pfam" id="PF00147">
    <property type="entry name" value="Fibrinogen_C"/>
    <property type="match status" value="1"/>
</dbReference>
<dbReference type="RefSeq" id="XP_030066745.1">
    <property type="nucleotide sequence ID" value="XM_030210885.1"/>
</dbReference>
<dbReference type="PANTHER" id="PTHR47221:SF5">
    <property type="entry name" value="FIBRINOGEN C-TERMINAL DOMAIN-CONTAINING PROTEIN"/>
    <property type="match status" value="1"/>
</dbReference>
<dbReference type="GO" id="GO:0070527">
    <property type="term" value="P:platelet aggregation"/>
    <property type="evidence" value="ECO:0007669"/>
    <property type="project" value="TreeGrafter"/>
</dbReference>
<dbReference type="SUPFAM" id="SSF56496">
    <property type="entry name" value="Fibrinogen C-terminal domain-like"/>
    <property type="match status" value="1"/>
</dbReference>
<proteinExistence type="predicted"/>
<gene>
    <name evidence="8" type="primary">LOC115475145</name>
</gene>
<dbReference type="Proteomes" id="UP000515156">
    <property type="component" value="Chromosome 7"/>
</dbReference>
<evidence type="ECO:0000256" key="5">
    <source>
        <dbReference type="SAM" id="SignalP"/>
    </source>
</evidence>
<feature type="domain" description="Fibrinogen C-terminal" evidence="6">
    <location>
        <begin position="55"/>
        <end position="267"/>
    </location>
</feature>
<keyword evidence="3" id="KW-1015">Disulfide bond</keyword>
<protein>
    <submittedName>
        <fullName evidence="8">Fibrinogen-like protein 1-like protein</fullName>
    </submittedName>
</protein>
<dbReference type="CDD" id="cd00087">
    <property type="entry name" value="FReD"/>
    <property type="match status" value="1"/>
</dbReference>
<evidence type="ECO:0000313" key="8">
    <source>
        <dbReference type="RefSeq" id="XP_030066745.1"/>
    </source>
</evidence>
<dbReference type="GO" id="GO:0034116">
    <property type="term" value="P:positive regulation of heterotypic cell-cell adhesion"/>
    <property type="evidence" value="ECO:0007669"/>
    <property type="project" value="TreeGrafter"/>
</dbReference>
<dbReference type="GO" id="GO:0072377">
    <property type="term" value="P:blood coagulation, common pathway"/>
    <property type="evidence" value="ECO:0007669"/>
    <property type="project" value="TreeGrafter"/>
</dbReference>
<keyword evidence="4" id="KW-0325">Glycoprotein</keyword>
<comment type="subcellular location">
    <subcellularLocation>
        <location evidence="1">Secreted</location>
    </subcellularLocation>
</comment>
<dbReference type="KEGG" id="muo:115475145"/>
<evidence type="ECO:0000256" key="4">
    <source>
        <dbReference type="ARBA" id="ARBA00023180"/>
    </source>
</evidence>
<keyword evidence="7" id="KW-1185">Reference proteome</keyword>
<reference evidence="8" key="1">
    <citation type="submission" date="2025-08" db="UniProtKB">
        <authorList>
            <consortium name="RefSeq"/>
        </authorList>
    </citation>
    <scope>IDENTIFICATION</scope>
</reference>
<dbReference type="GO" id="GO:0005201">
    <property type="term" value="F:extracellular matrix structural constituent"/>
    <property type="evidence" value="ECO:0007669"/>
    <property type="project" value="TreeGrafter"/>
</dbReference>
<dbReference type="AlphaFoldDB" id="A0A6P7YU12"/>
<dbReference type="InterPro" id="IPR014716">
    <property type="entry name" value="Fibrinogen_a/b/g_C_1"/>
</dbReference>
<dbReference type="GO" id="GO:0042730">
    <property type="term" value="P:fibrinolysis"/>
    <property type="evidence" value="ECO:0007669"/>
    <property type="project" value="TreeGrafter"/>
</dbReference>
<feature type="signal peptide" evidence="5">
    <location>
        <begin position="1"/>
        <end position="22"/>
    </location>
</feature>
<dbReference type="Gene3D" id="3.90.215.10">
    <property type="entry name" value="Gamma Fibrinogen, chain A, domain 1"/>
    <property type="match status" value="1"/>
</dbReference>
<sequence length="273" mass="31519">MSSRKAWLAGTFFLLCVSTSVTQDSKALEGILADVANIQRVKDVTKILNLNDIFARKVFYTKDCEELYQLGHTESGLYVIRPEDSPKLVVQCYFHDCGGWTVIQRNSFNTEIAWNAKWTIYKYGFGNIESDHWLGNHYIYLLTKQKWNKMRIVLTDAGNNTKYAEYDSFLLDDEQHGYRLRLGAYQGEAGDSLSSDSLQNEHDNMQFSTEDGDHDRSSDRNCADLHGGGWWFDSCYDAQLNRQNGIHWATLCNHNCRNSLMLIKPIHMYCHRV</sequence>
<dbReference type="GO" id="GO:0005577">
    <property type="term" value="C:fibrinogen complex"/>
    <property type="evidence" value="ECO:0007669"/>
    <property type="project" value="TreeGrafter"/>
</dbReference>
<dbReference type="GeneID" id="115475145"/>
<dbReference type="PANTHER" id="PTHR47221">
    <property type="entry name" value="FIBRINOGEN ALPHA CHAIN"/>
    <property type="match status" value="1"/>
</dbReference>
<evidence type="ECO:0000259" key="6">
    <source>
        <dbReference type="PROSITE" id="PS51406"/>
    </source>
</evidence>
<dbReference type="GO" id="GO:0030674">
    <property type="term" value="F:protein-macromolecule adaptor activity"/>
    <property type="evidence" value="ECO:0007669"/>
    <property type="project" value="TreeGrafter"/>
</dbReference>
<evidence type="ECO:0000256" key="3">
    <source>
        <dbReference type="ARBA" id="ARBA00023157"/>
    </source>
</evidence>
<name>A0A6P7YU12_9AMPH</name>
<dbReference type="SMART" id="SM00186">
    <property type="entry name" value="FBG"/>
    <property type="match status" value="1"/>
</dbReference>
<accession>A0A6P7YU12</accession>
<feature type="chain" id="PRO_5027595298" evidence="5">
    <location>
        <begin position="23"/>
        <end position="273"/>
    </location>
</feature>
<organism evidence="7 8">
    <name type="scientific">Microcaecilia unicolor</name>
    <dbReference type="NCBI Taxonomy" id="1415580"/>
    <lineage>
        <taxon>Eukaryota</taxon>
        <taxon>Metazoa</taxon>
        <taxon>Chordata</taxon>
        <taxon>Craniata</taxon>
        <taxon>Vertebrata</taxon>
        <taxon>Euteleostomi</taxon>
        <taxon>Amphibia</taxon>
        <taxon>Gymnophiona</taxon>
        <taxon>Siphonopidae</taxon>
        <taxon>Microcaecilia</taxon>
    </lineage>
</organism>
<dbReference type="PROSITE" id="PS51406">
    <property type="entry name" value="FIBRINOGEN_C_2"/>
    <property type="match status" value="1"/>
</dbReference>
<dbReference type="InterPro" id="IPR002181">
    <property type="entry name" value="Fibrinogen_a/b/g_C_dom"/>
</dbReference>